<dbReference type="GO" id="GO:0019005">
    <property type="term" value="C:SCF ubiquitin ligase complex"/>
    <property type="evidence" value="ECO:0007669"/>
    <property type="project" value="UniProtKB-UniRule"/>
</dbReference>
<evidence type="ECO:0000256" key="2">
    <source>
        <dbReference type="RuleBase" id="RU369085"/>
    </source>
</evidence>
<keyword evidence="5" id="KW-1185">Reference proteome</keyword>
<dbReference type="Proteomes" id="UP000652761">
    <property type="component" value="Unassembled WGS sequence"/>
</dbReference>
<keyword evidence="2" id="KW-0539">Nucleus</keyword>
<dbReference type="PANTHER" id="PTHR12874">
    <property type="entry name" value="F-BOX ONLY PROTEIN 48-RELATED"/>
    <property type="match status" value="1"/>
</dbReference>
<dbReference type="PANTHER" id="PTHR12874:SF9">
    <property type="entry name" value="F-BOX ONLY PROTEIN 48"/>
    <property type="match status" value="1"/>
</dbReference>
<dbReference type="Pfam" id="PF12937">
    <property type="entry name" value="F-box-like"/>
    <property type="match status" value="1"/>
</dbReference>
<evidence type="ECO:0000256" key="1">
    <source>
        <dbReference type="ARBA" id="ARBA00022786"/>
    </source>
</evidence>
<comment type="function">
    <text evidence="2">Acts as a component of a SCF E3 ubiquitin ligase complexes.</text>
</comment>
<keyword evidence="1 2" id="KW-0833">Ubl conjugation pathway</keyword>
<dbReference type="SMART" id="SM00256">
    <property type="entry name" value="FBOX"/>
    <property type="match status" value="1"/>
</dbReference>
<dbReference type="PROSITE" id="PS50181">
    <property type="entry name" value="FBOX"/>
    <property type="match status" value="1"/>
</dbReference>
<comment type="subcellular location">
    <subcellularLocation>
        <location evidence="2">Nucleus</location>
    </subcellularLocation>
</comment>
<dbReference type="EMBL" id="NMUH01000142">
    <property type="protein sequence ID" value="MQL72756.1"/>
    <property type="molecule type" value="Genomic_DNA"/>
</dbReference>
<dbReference type="GO" id="GO:0016567">
    <property type="term" value="P:protein ubiquitination"/>
    <property type="evidence" value="ECO:0007669"/>
    <property type="project" value="UniProtKB-UniRule"/>
</dbReference>
<comment type="pathway">
    <text evidence="2">Protein modification; protein ubiquitination.</text>
</comment>
<dbReference type="CDD" id="cd22151">
    <property type="entry name" value="F-box_AtGID2-like"/>
    <property type="match status" value="1"/>
</dbReference>
<name>A0A843TRE9_COLES</name>
<dbReference type="AlphaFoldDB" id="A0A843TRE9"/>
<accession>A0A843TRE9</accession>
<evidence type="ECO:0000313" key="5">
    <source>
        <dbReference type="Proteomes" id="UP000652761"/>
    </source>
</evidence>
<dbReference type="InterPro" id="IPR036047">
    <property type="entry name" value="F-box-like_dom_sf"/>
</dbReference>
<evidence type="ECO:0000313" key="4">
    <source>
        <dbReference type="EMBL" id="MQL72756.1"/>
    </source>
</evidence>
<sequence length="394" mass="44589">GQDSWTPGGCRLGQLHPSDSGAHNRNRWFIPHEVANLQILRQLPFPALAEKIGRTGERGELGEVASSVPREFHTSISDSDGLRIVVGCRCCVYIPDTYISWIDGVIESHEHLYGIRVRPTAPVGSASSKGFADSALIHHSLPDELLFEIFSRMPPYSLGRAACVCRKWRYTVRNPTLWRAACLKAWQASGASENCRIVQSLYEGSWRKMFLQRPRVRTDEIPYNPLMMQISFVTSGPFIMSLGLYASRNTYIRTGIREWNTTNPVHVVCYYRYIRFFPSGKFLYKIDGAILYPGLRPTLLRMRLRLRGTTLGANNRLDLLTLITTGVNETELSHHDNDMLGAVEGWQENETHDPDVPAVSHRRGMAPFVFVSFEEVESSVLNLPVEKMDYFVPG</sequence>
<dbReference type="InterPro" id="IPR045464">
    <property type="entry name" value="Hrt3/FBXO9_C"/>
</dbReference>
<dbReference type="InterPro" id="IPR001810">
    <property type="entry name" value="F-box_dom"/>
</dbReference>
<reference evidence="4" key="1">
    <citation type="submission" date="2017-07" db="EMBL/GenBank/DDBJ databases">
        <title>Taro Niue Genome Assembly and Annotation.</title>
        <authorList>
            <person name="Atibalentja N."/>
            <person name="Keating K."/>
            <person name="Fields C.J."/>
        </authorList>
    </citation>
    <scope>NUCLEOTIDE SEQUENCE</scope>
    <source>
        <strain evidence="4">Niue_2</strain>
        <tissue evidence="4">Leaf</tissue>
    </source>
</reference>
<dbReference type="GO" id="GO:0005634">
    <property type="term" value="C:nucleus"/>
    <property type="evidence" value="ECO:0007669"/>
    <property type="project" value="UniProtKB-SubCell"/>
</dbReference>
<dbReference type="OrthoDB" id="2117972at2759"/>
<organism evidence="4 5">
    <name type="scientific">Colocasia esculenta</name>
    <name type="common">Wild taro</name>
    <name type="synonym">Arum esculentum</name>
    <dbReference type="NCBI Taxonomy" id="4460"/>
    <lineage>
        <taxon>Eukaryota</taxon>
        <taxon>Viridiplantae</taxon>
        <taxon>Streptophyta</taxon>
        <taxon>Embryophyta</taxon>
        <taxon>Tracheophyta</taxon>
        <taxon>Spermatophyta</taxon>
        <taxon>Magnoliopsida</taxon>
        <taxon>Liliopsida</taxon>
        <taxon>Araceae</taxon>
        <taxon>Aroideae</taxon>
        <taxon>Colocasieae</taxon>
        <taxon>Colocasia</taxon>
    </lineage>
</organism>
<evidence type="ECO:0000259" key="3">
    <source>
        <dbReference type="PROSITE" id="PS50181"/>
    </source>
</evidence>
<dbReference type="GO" id="GO:0005737">
    <property type="term" value="C:cytoplasm"/>
    <property type="evidence" value="ECO:0007669"/>
    <property type="project" value="TreeGrafter"/>
</dbReference>
<proteinExistence type="predicted"/>
<feature type="non-terminal residue" evidence="4">
    <location>
        <position position="1"/>
    </location>
</feature>
<comment type="subunit">
    <text evidence="2">Component of the SCF-type E3 ligase complex.</text>
</comment>
<dbReference type="GO" id="GO:0031146">
    <property type="term" value="P:SCF-dependent proteasomal ubiquitin-dependent protein catabolic process"/>
    <property type="evidence" value="ECO:0007669"/>
    <property type="project" value="UniProtKB-UniRule"/>
</dbReference>
<feature type="domain" description="F-box" evidence="3">
    <location>
        <begin position="135"/>
        <end position="181"/>
    </location>
</feature>
<gene>
    <name evidence="4" type="ORF">Taro_005089</name>
</gene>
<dbReference type="SUPFAM" id="SSF81383">
    <property type="entry name" value="F-box domain"/>
    <property type="match status" value="1"/>
</dbReference>
<protein>
    <recommendedName>
        <fullName evidence="2">F-box protein</fullName>
    </recommendedName>
</protein>
<dbReference type="Pfam" id="PF19270">
    <property type="entry name" value="FBO_C"/>
    <property type="match status" value="2"/>
</dbReference>
<dbReference type="Gene3D" id="1.20.1280.50">
    <property type="match status" value="1"/>
</dbReference>
<comment type="caution">
    <text evidence="4">The sequence shown here is derived from an EMBL/GenBank/DDBJ whole genome shotgun (WGS) entry which is preliminary data.</text>
</comment>